<dbReference type="AlphaFoldDB" id="A0A7C5I4Q2"/>
<organism evidence="2">
    <name type="scientific">candidate division WOR-3 bacterium</name>
    <dbReference type="NCBI Taxonomy" id="2052148"/>
    <lineage>
        <taxon>Bacteria</taxon>
        <taxon>Bacteria division WOR-3</taxon>
    </lineage>
</organism>
<comment type="caution">
    <text evidence="2">The sequence shown here is derived from an EMBL/GenBank/DDBJ whole genome shotgun (WGS) entry which is preliminary data.</text>
</comment>
<keyword evidence="1" id="KW-0812">Transmembrane</keyword>
<feature type="transmembrane region" description="Helical" evidence="1">
    <location>
        <begin position="150"/>
        <end position="178"/>
    </location>
</feature>
<proteinExistence type="predicted"/>
<gene>
    <name evidence="2" type="ORF">ENL41_02010</name>
</gene>
<feature type="transmembrane region" description="Helical" evidence="1">
    <location>
        <begin position="74"/>
        <end position="96"/>
    </location>
</feature>
<protein>
    <submittedName>
        <fullName evidence="2">Uncharacterized protein</fullName>
    </submittedName>
</protein>
<feature type="transmembrane region" description="Helical" evidence="1">
    <location>
        <begin position="116"/>
        <end position="138"/>
    </location>
</feature>
<keyword evidence="1" id="KW-1133">Transmembrane helix</keyword>
<dbReference type="EMBL" id="DRTV01000144">
    <property type="protein sequence ID" value="HHF58181.1"/>
    <property type="molecule type" value="Genomic_DNA"/>
</dbReference>
<feature type="transmembrane region" description="Helical" evidence="1">
    <location>
        <begin position="49"/>
        <end position="67"/>
    </location>
</feature>
<reference evidence="2" key="1">
    <citation type="journal article" date="2020" name="mSystems">
        <title>Genome- and Community-Level Interaction Insights into Carbon Utilization and Element Cycling Functions of Hydrothermarchaeota in Hydrothermal Sediment.</title>
        <authorList>
            <person name="Zhou Z."/>
            <person name="Liu Y."/>
            <person name="Xu W."/>
            <person name="Pan J."/>
            <person name="Luo Z.H."/>
            <person name="Li M."/>
        </authorList>
    </citation>
    <scope>NUCLEOTIDE SEQUENCE [LARGE SCALE GENOMIC DNA]</scope>
    <source>
        <strain evidence="2">HyVt-94</strain>
    </source>
</reference>
<name>A0A7C5I4Q2_UNCW3</name>
<feature type="transmembrane region" description="Helical" evidence="1">
    <location>
        <begin position="184"/>
        <end position="203"/>
    </location>
</feature>
<dbReference type="Proteomes" id="UP000886014">
    <property type="component" value="Unassembled WGS sequence"/>
</dbReference>
<keyword evidence="1" id="KW-0472">Membrane</keyword>
<sequence>MSLLGLFAIAMAYLEAAVVVYLRELYYPDNILSLFPLRTFTAMDLRIEILREFSTFVMLILVSLFAFKQRTKRWAAFFFTWGVWDIFYYVWLKILIGWPVHWADWDILFLIPVPWIAPFITPVIVAFFFMIAGLLIILKNVEKLRSEYLLLALIGGIFIFVSFIWKIIFADIDVLYIIPGGFPWPLYIAGIILMIVGYTLALIK</sequence>
<accession>A0A7C5I4Q2</accession>
<evidence type="ECO:0000256" key="1">
    <source>
        <dbReference type="SAM" id="Phobius"/>
    </source>
</evidence>
<evidence type="ECO:0000313" key="2">
    <source>
        <dbReference type="EMBL" id="HHF58181.1"/>
    </source>
</evidence>